<evidence type="ECO:0000313" key="5">
    <source>
        <dbReference type="EMBL" id="RBL92058.1"/>
    </source>
</evidence>
<accession>A0A365Y190</accession>
<evidence type="ECO:0000256" key="1">
    <source>
        <dbReference type="ARBA" id="ARBA00008834"/>
    </source>
</evidence>
<dbReference type="InterPro" id="IPR006626">
    <property type="entry name" value="PbH1"/>
</dbReference>
<keyword evidence="2 4" id="KW-0378">Hydrolase</keyword>
<keyword evidence="6" id="KW-1185">Reference proteome</keyword>
<dbReference type="AlphaFoldDB" id="A0A365Y190"/>
<reference evidence="5 6" key="1">
    <citation type="submission" date="2018-05" db="EMBL/GenBank/DDBJ databases">
        <title>Chitinophaga sp. K3CV102501T nov., isolated from isolated from a monsoon evergreen broad-leaved forest soil.</title>
        <authorList>
            <person name="Lv Y."/>
        </authorList>
    </citation>
    <scope>NUCLEOTIDE SEQUENCE [LARGE SCALE GENOMIC DNA]</scope>
    <source>
        <strain evidence="5 6">GDMCC 1.1325</strain>
    </source>
</reference>
<evidence type="ECO:0000313" key="6">
    <source>
        <dbReference type="Proteomes" id="UP000253410"/>
    </source>
</evidence>
<dbReference type="InterPro" id="IPR000743">
    <property type="entry name" value="Glyco_hydro_28"/>
</dbReference>
<dbReference type="EMBL" id="QFFJ01000001">
    <property type="protein sequence ID" value="RBL92058.1"/>
    <property type="molecule type" value="Genomic_DNA"/>
</dbReference>
<comment type="similarity">
    <text evidence="1 4">Belongs to the glycosyl hydrolase 28 family.</text>
</comment>
<gene>
    <name evidence="5" type="ORF">DF182_05545</name>
</gene>
<evidence type="ECO:0000256" key="4">
    <source>
        <dbReference type="RuleBase" id="RU361169"/>
    </source>
</evidence>
<dbReference type="GO" id="GO:0004650">
    <property type="term" value="F:polygalacturonase activity"/>
    <property type="evidence" value="ECO:0007669"/>
    <property type="project" value="InterPro"/>
</dbReference>
<sequence>MKMSCRPPENFKHFVMKTVFLTLFALLLLCDVMANTINIADRGAKGDGKTDNTAIIQQAINECQQGTVLIPQGNYLTGPLVLKSDIRLYLEYGATLTGIPDMKKYPRPAKGGTPSLLHAADAANITICGEGTIDGQGDHPSFQLGDDSKTGAIRPMLLHMERCRHITVKDVHIRNAAYWVQKYEGCDDVTLHALKIYSHGNYNNDGIDISGSSNVLISDCYIDTDDDALCFKSEVNASCENITVSNCVLRSNCNALKFGTGSFSGFKNIAVSNIAIHKASEENRRHWKKNMPWMGITTDTTVIAGIALEVVDGGSMDQVIISGVAMKDVQTPVFIRLGDRNRGNTISSLKNVIISNIIAQSASQLTSSITGIPGYYVENVSISHVIITTPGGAANSNKPVPENIAAYPENRMFGTTLPAAAFYLRHVKNISFEDIRVNTLQPDARPAFVLDDVSGFENNRCWVNGTTATVSILKN</sequence>
<dbReference type="PANTHER" id="PTHR31339:SF9">
    <property type="entry name" value="PLASMIN AND FIBRONECTIN-BINDING PROTEIN A"/>
    <property type="match status" value="1"/>
</dbReference>
<organism evidence="5 6">
    <name type="scientific">Chitinophaga flava</name>
    <dbReference type="NCBI Taxonomy" id="2259036"/>
    <lineage>
        <taxon>Bacteria</taxon>
        <taxon>Pseudomonadati</taxon>
        <taxon>Bacteroidota</taxon>
        <taxon>Chitinophagia</taxon>
        <taxon>Chitinophagales</taxon>
        <taxon>Chitinophagaceae</taxon>
        <taxon>Chitinophaga</taxon>
    </lineage>
</organism>
<comment type="caution">
    <text evidence="5">The sequence shown here is derived from an EMBL/GenBank/DDBJ whole genome shotgun (WGS) entry which is preliminary data.</text>
</comment>
<dbReference type="SUPFAM" id="SSF51126">
    <property type="entry name" value="Pectin lyase-like"/>
    <property type="match status" value="1"/>
</dbReference>
<proteinExistence type="inferred from homology"/>
<dbReference type="InterPro" id="IPR051801">
    <property type="entry name" value="GH28_Enzymes"/>
</dbReference>
<evidence type="ECO:0000256" key="3">
    <source>
        <dbReference type="ARBA" id="ARBA00023295"/>
    </source>
</evidence>
<dbReference type="Pfam" id="PF00295">
    <property type="entry name" value="Glyco_hydro_28"/>
    <property type="match status" value="1"/>
</dbReference>
<dbReference type="PANTHER" id="PTHR31339">
    <property type="entry name" value="PECTIN LYASE-RELATED"/>
    <property type="match status" value="1"/>
</dbReference>
<dbReference type="SMART" id="SM00710">
    <property type="entry name" value="PbH1"/>
    <property type="match status" value="4"/>
</dbReference>
<dbReference type="OrthoDB" id="9795222at2"/>
<evidence type="ECO:0000256" key="2">
    <source>
        <dbReference type="ARBA" id="ARBA00022801"/>
    </source>
</evidence>
<dbReference type="InterPro" id="IPR011050">
    <property type="entry name" value="Pectin_lyase_fold/virulence"/>
</dbReference>
<keyword evidence="3 4" id="KW-0326">Glycosidase</keyword>
<dbReference type="InterPro" id="IPR012334">
    <property type="entry name" value="Pectin_lyas_fold"/>
</dbReference>
<dbReference type="Gene3D" id="2.160.20.10">
    <property type="entry name" value="Single-stranded right-handed beta-helix, Pectin lyase-like"/>
    <property type="match status" value="1"/>
</dbReference>
<dbReference type="GO" id="GO:0005975">
    <property type="term" value="P:carbohydrate metabolic process"/>
    <property type="evidence" value="ECO:0007669"/>
    <property type="project" value="InterPro"/>
</dbReference>
<dbReference type="Proteomes" id="UP000253410">
    <property type="component" value="Unassembled WGS sequence"/>
</dbReference>
<name>A0A365Y190_9BACT</name>
<protein>
    <submittedName>
        <fullName evidence="5">Polygalacturonase</fullName>
    </submittedName>
</protein>